<dbReference type="EC" id="3.4.13.19" evidence="2"/>
<proteinExistence type="inferred from homology"/>
<gene>
    <name evidence="3" type="ORF">BP6252_10988</name>
</gene>
<comment type="caution">
    <text evidence="3">The sequence shown here is derived from an EMBL/GenBank/DDBJ whole genome shotgun (WGS) entry which is preliminary data.</text>
</comment>
<evidence type="ECO:0000313" key="4">
    <source>
        <dbReference type="Proteomes" id="UP000256645"/>
    </source>
</evidence>
<dbReference type="AlphaFoldDB" id="A0A3D8QNP0"/>
<dbReference type="PANTHER" id="PTHR10443:SF12">
    <property type="entry name" value="DIPEPTIDASE"/>
    <property type="match status" value="1"/>
</dbReference>
<sequence>MQLLLTSLLALPWLLRPVMGQQEPLGEQDPFYIQALEIMEKSPLIDTHVDLPQIIRSLGRRPLEIIPQLAGNLPGHVDIPRMRKGRLGGAFWTVWAPCHGIGGEDPGADFNNPTNALRDSLEMLDLIQNMIKQHPDHLEYAHSSTDVQRAFQNGKIASLIGMEGTHLLGNSLGAMRIFAQMGVRYITLTHMCHSAFASANGLGGEENAPPVHPGNGLTDLGRDLVRELNRLGVLIDLSHTSDNTSRQALELSTAPVIWTHAGSRAIWDHQRNIPDDILHMIGDGPGKNKGLVHSIFYPAFLGPYESANVSTVANHIEHIASIVGKKHVGIGSDFDGMPHSVKGLDDVSQYPNLVAEFLARGWNESEVQDLMGGNLLRVMDEVDAVRDQSAHLLPSAEIWDLRKDLPAEWGGANDFFYPVDVRDHKNAVLRHDEL</sequence>
<dbReference type="PANTHER" id="PTHR10443">
    <property type="entry name" value="MICROSOMAL DIPEPTIDASE"/>
    <property type="match status" value="1"/>
</dbReference>
<evidence type="ECO:0000256" key="1">
    <source>
        <dbReference type="ARBA" id="ARBA00022997"/>
    </source>
</evidence>
<dbReference type="GO" id="GO:0046872">
    <property type="term" value="F:metal ion binding"/>
    <property type="evidence" value="ECO:0007669"/>
    <property type="project" value="UniProtKB-UniRule"/>
</dbReference>
<comment type="similarity">
    <text evidence="2">Belongs to the metallo-dependent hydrolases superfamily. Peptidase M19 family.</text>
</comment>
<dbReference type="Proteomes" id="UP000256645">
    <property type="component" value="Unassembled WGS sequence"/>
</dbReference>
<dbReference type="InterPro" id="IPR008257">
    <property type="entry name" value="Pept_M19"/>
</dbReference>
<dbReference type="Pfam" id="PF01244">
    <property type="entry name" value="Peptidase_M19"/>
    <property type="match status" value="1"/>
</dbReference>
<evidence type="ECO:0000256" key="2">
    <source>
        <dbReference type="RuleBase" id="RU341113"/>
    </source>
</evidence>
<feature type="chain" id="PRO_5017497694" description="Dipeptidase" evidence="2">
    <location>
        <begin position="21"/>
        <end position="434"/>
    </location>
</feature>
<comment type="cofactor">
    <cofactor evidence="2">
        <name>Zn(2+)</name>
        <dbReference type="ChEBI" id="CHEBI:29105"/>
    </cofactor>
</comment>
<dbReference type="InterPro" id="IPR032466">
    <property type="entry name" value="Metal_Hydrolase"/>
</dbReference>
<reference evidence="3 4" key="1">
    <citation type="journal article" date="2018" name="IMA Fungus">
        <title>IMA Genome-F 9: Draft genome sequence of Annulohypoxylon stygium, Aspergillus mulundensis, Berkeleyomyces basicola (syn. Thielaviopsis basicola), Ceratocystis smalleyi, two Cercospora beticola strains, Coleophoma cylindrospora, Fusarium fracticaudum, Phialophora cf. hyalina, and Morchella septimelata.</title>
        <authorList>
            <person name="Wingfield B.D."/>
            <person name="Bills G.F."/>
            <person name="Dong Y."/>
            <person name="Huang W."/>
            <person name="Nel W.J."/>
            <person name="Swalarsk-Parry B.S."/>
            <person name="Vaghefi N."/>
            <person name="Wilken P.M."/>
            <person name="An Z."/>
            <person name="de Beer Z.W."/>
            <person name="De Vos L."/>
            <person name="Chen L."/>
            <person name="Duong T.A."/>
            <person name="Gao Y."/>
            <person name="Hammerbacher A."/>
            <person name="Kikkert J.R."/>
            <person name="Li Y."/>
            <person name="Li H."/>
            <person name="Li K."/>
            <person name="Li Q."/>
            <person name="Liu X."/>
            <person name="Ma X."/>
            <person name="Naidoo K."/>
            <person name="Pethybridge S.J."/>
            <person name="Sun J."/>
            <person name="Steenkamp E.T."/>
            <person name="van der Nest M.A."/>
            <person name="van Wyk S."/>
            <person name="Wingfield M.J."/>
            <person name="Xiong C."/>
            <person name="Yue Q."/>
            <person name="Zhang X."/>
        </authorList>
    </citation>
    <scope>NUCLEOTIDE SEQUENCE [LARGE SCALE GENOMIC DNA]</scope>
    <source>
        <strain evidence="3 4">BP6252</strain>
    </source>
</reference>
<keyword evidence="2" id="KW-0482">Metalloprotease</keyword>
<protein>
    <recommendedName>
        <fullName evidence="2">Dipeptidase</fullName>
        <ecNumber evidence="2">3.4.13.19</ecNumber>
    </recommendedName>
</protein>
<dbReference type="Gene3D" id="3.20.20.140">
    <property type="entry name" value="Metal-dependent hydrolases"/>
    <property type="match status" value="1"/>
</dbReference>
<dbReference type="EMBL" id="PDLM01000013">
    <property type="protein sequence ID" value="RDW63443.1"/>
    <property type="molecule type" value="Genomic_DNA"/>
</dbReference>
<dbReference type="SUPFAM" id="SSF51556">
    <property type="entry name" value="Metallo-dependent hydrolases"/>
    <property type="match status" value="1"/>
</dbReference>
<keyword evidence="1 2" id="KW-0224">Dipeptidase</keyword>
<keyword evidence="2" id="KW-0645">Protease</keyword>
<dbReference type="GO" id="GO:0006508">
    <property type="term" value="P:proteolysis"/>
    <property type="evidence" value="ECO:0007669"/>
    <property type="project" value="UniProtKB-KW"/>
</dbReference>
<keyword evidence="2" id="KW-0378">Hydrolase</keyword>
<keyword evidence="2" id="KW-0479">Metal-binding</keyword>
<dbReference type="CDD" id="cd01301">
    <property type="entry name" value="rDP_like"/>
    <property type="match status" value="1"/>
</dbReference>
<feature type="signal peptide" evidence="2">
    <location>
        <begin position="1"/>
        <end position="20"/>
    </location>
</feature>
<evidence type="ECO:0000313" key="3">
    <source>
        <dbReference type="EMBL" id="RDW63443.1"/>
    </source>
</evidence>
<dbReference type="GO" id="GO:0070573">
    <property type="term" value="F:metallodipeptidase activity"/>
    <property type="evidence" value="ECO:0007669"/>
    <property type="project" value="InterPro"/>
</dbReference>
<keyword evidence="2" id="KW-0862">Zinc</keyword>
<accession>A0A3D8QNP0</accession>
<keyword evidence="2" id="KW-0732">Signal</keyword>
<name>A0A3D8QNP0_9HELO</name>
<comment type="catalytic activity">
    <reaction evidence="2">
        <text>an L-aminoacyl-L-amino acid + H2O = 2 an L-alpha-amino acid</text>
        <dbReference type="Rhea" id="RHEA:48940"/>
        <dbReference type="ChEBI" id="CHEBI:15377"/>
        <dbReference type="ChEBI" id="CHEBI:59869"/>
        <dbReference type="ChEBI" id="CHEBI:77460"/>
        <dbReference type="EC" id="3.4.13.19"/>
    </reaction>
</comment>
<dbReference type="PROSITE" id="PS51365">
    <property type="entry name" value="RENAL_DIPEPTIDASE_2"/>
    <property type="match status" value="1"/>
</dbReference>
<organism evidence="3 4">
    <name type="scientific">Coleophoma cylindrospora</name>
    <dbReference type="NCBI Taxonomy" id="1849047"/>
    <lineage>
        <taxon>Eukaryota</taxon>
        <taxon>Fungi</taxon>
        <taxon>Dikarya</taxon>
        <taxon>Ascomycota</taxon>
        <taxon>Pezizomycotina</taxon>
        <taxon>Leotiomycetes</taxon>
        <taxon>Helotiales</taxon>
        <taxon>Dermateaceae</taxon>
        <taxon>Coleophoma</taxon>
    </lineage>
</organism>
<keyword evidence="4" id="KW-1185">Reference proteome</keyword>
<dbReference type="OrthoDB" id="445695at2759"/>